<proteinExistence type="predicted"/>
<protein>
    <submittedName>
        <fullName evidence="1">Uncharacterized protein</fullName>
    </submittedName>
</protein>
<dbReference type="Proteomes" id="UP000092213">
    <property type="component" value="Chromosome"/>
</dbReference>
<gene>
    <name evidence="1" type="ORF">BAU08_18230</name>
</gene>
<sequence length="160" mass="17481">MSAVARADDKGITFFNTTGRAIWVEFWGKAQCVDPAPKQGSFPVGVNDDRTFPINLKPDCGDSSIEFTLAMITGNSEHPEVGGTVTYRRYRGLNKGWLQKVEFTPTPGVNFFNFIQAFCGSTPQVCKGTGIPFTDAQAEVRVLNPGLIVTNRYIGPGKSR</sequence>
<dbReference type="RefSeq" id="WP_066670838.1">
    <property type="nucleotide sequence ID" value="NZ_CP016171.1"/>
</dbReference>
<dbReference type="EMBL" id="CP016171">
    <property type="protein sequence ID" value="ANN73027.1"/>
    <property type="molecule type" value="Genomic_DNA"/>
</dbReference>
<dbReference type="AlphaFoldDB" id="A0A193FZ38"/>
<name>A0A193FZ38_9BORD</name>
<evidence type="ECO:0000313" key="2">
    <source>
        <dbReference type="Proteomes" id="UP000092213"/>
    </source>
</evidence>
<evidence type="ECO:0000313" key="1">
    <source>
        <dbReference type="EMBL" id="ANN73027.1"/>
    </source>
</evidence>
<organism evidence="1 2">
    <name type="scientific">Bordetella bronchialis</name>
    <dbReference type="NCBI Taxonomy" id="463025"/>
    <lineage>
        <taxon>Bacteria</taxon>
        <taxon>Pseudomonadati</taxon>
        <taxon>Pseudomonadota</taxon>
        <taxon>Betaproteobacteria</taxon>
        <taxon>Burkholderiales</taxon>
        <taxon>Alcaligenaceae</taxon>
        <taxon>Bordetella</taxon>
    </lineage>
</organism>
<accession>A0A193FZ38</accession>
<reference evidence="1 2" key="1">
    <citation type="submission" date="2016-06" db="EMBL/GenBank/DDBJ databases">
        <title>Complete genome sequences of Bordetella bronchialis and Bordetella flabilis.</title>
        <authorList>
            <person name="LiPuma J.J."/>
            <person name="Spilker T."/>
        </authorList>
    </citation>
    <scope>NUCLEOTIDE SEQUENCE [LARGE SCALE GENOMIC DNA]</scope>
    <source>
        <strain evidence="1 2">AU17976</strain>
    </source>
</reference>